<dbReference type="Pfam" id="PF04720">
    <property type="entry name" value="PDDEXK_6"/>
    <property type="match status" value="1"/>
</dbReference>
<proteinExistence type="predicted"/>
<dbReference type="EMBL" id="JADGMS010000005">
    <property type="protein sequence ID" value="KAF9682718.1"/>
    <property type="molecule type" value="Genomic_DNA"/>
</dbReference>
<keyword evidence="2" id="KW-1185">Reference proteome</keyword>
<dbReference type="AlphaFoldDB" id="A0A835N3P4"/>
<protein>
    <submittedName>
        <fullName evidence="1">Uncharacterized protein</fullName>
    </submittedName>
</protein>
<name>A0A835N3P4_9ROSI</name>
<comment type="caution">
    <text evidence="1">The sequence shown here is derived from an EMBL/GenBank/DDBJ whole genome shotgun (WGS) entry which is preliminary data.</text>
</comment>
<accession>A0A835N3P4</accession>
<sequence length="112" mass="12746">MMGSLGEEELDEMVRDYIESDQSIAPVSLRASKPLPRKSQSSLQDIILEAKDVETRVLDRVLMYVRGMGEPSSLKKWVVLRLQRDGYEAALCKTSWVSTFGHKGTSLYFNQF</sequence>
<gene>
    <name evidence="1" type="ORF">SADUNF_Sadunf05G0137800</name>
</gene>
<reference evidence="1 2" key="1">
    <citation type="submission" date="2020-10" db="EMBL/GenBank/DDBJ databases">
        <title>Plant Genome Project.</title>
        <authorList>
            <person name="Zhang R.-G."/>
        </authorList>
    </citation>
    <scope>NUCLEOTIDE SEQUENCE [LARGE SCALE GENOMIC DNA]</scope>
    <source>
        <strain evidence="1">FAFU-HL-1</strain>
        <tissue evidence="1">Leaf</tissue>
    </source>
</reference>
<evidence type="ECO:0000313" key="1">
    <source>
        <dbReference type="EMBL" id="KAF9682718.1"/>
    </source>
</evidence>
<organism evidence="1 2">
    <name type="scientific">Salix dunnii</name>
    <dbReference type="NCBI Taxonomy" id="1413687"/>
    <lineage>
        <taxon>Eukaryota</taxon>
        <taxon>Viridiplantae</taxon>
        <taxon>Streptophyta</taxon>
        <taxon>Embryophyta</taxon>
        <taxon>Tracheophyta</taxon>
        <taxon>Spermatophyta</taxon>
        <taxon>Magnoliopsida</taxon>
        <taxon>eudicotyledons</taxon>
        <taxon>Gunneridae</taxon>
        <taxon>Pentapetalae</taxon>
        <taxon>rosids</taxon>
        <taxon>fabids</taxon>
        <taxon>Malpighiales</taxon>
        <taxon>Salicaceae</taxon>
        <taxon>Saliceae</taxon>
        <taxon>Salix</taxon>
    </lineage>
</organism>
<dbReference type="InterPro" id="IPR006502">
    <property type="entry name" value="PDDEXK-like"/>
</dbReference>
<evidence type="ECO:0000313" key="2">
    <source>
        <dbReference type="Proteomes" id="UP000657918"/>
    </source>
</evidence>
<dbReference type="OrthoDB" id="691424at2759"/>
<dbReference type="Proteomes" id="UP000657918">
    <property type="component" value="Unassembled WGS sequence"/>
</dbReference>